<evidence type="ECO:0000256" key="2">
    <source>
        <dbReference type="ARBA" id="ARBA00013855"/>
    </source>
</evidence>
<dbReference type="RefSeq" id="WP_178052396.1">
    <property type="nucleotide sequence ID" value="NZ_JACOPH010000002.1"/>
</dbReference>
<dbReference type="PANTHER" id="PTHR34138:SF1">
    <property type="entry name" value="CELL SHAPE-DETERMINING PROTEIN MREC"/>
    <property type="match status" value="1"/>
</dbReference>
<dbReference type="GO" id="GO:0008360">
    <property type="term" value="P:regulation of cell shape"/>
    <property type="evidence" value="ECO:0007669"/>
    <property type="project" value="UniProtKB-KW"/>
</dbReference>
<reference evidence="9" key="1">
    <citation type="submission" date="2020-08" db="EMBL/GenBank/DDBJ databases">
        <title>Genome public.</title>
        <authorList>
            <person name="Liu C."/>
            <person name="Sun Q."/>
        </authorList>
    </citation>
    <scope>NUCLEOTIDE SEQUENCE</scope>
    <source>
        <strain evidence="9">BX1005</strain>
    </source>
</reference>
<feature type="coiled-coil region" evidence="6">
    <location>
        <begin position="64"/>
        <end position="98"/>
    </location>
</feature>
<dbReference type="PANTHER" id="PTHR34138">
    <property type="entry name" value="CELL SHAPE-DETERMINING PROTEIN MREC"/>
    <property type="match status" value="1"/>
</dbReference>
<dbReference type="InterPro" id="IPR055342">
    <property type="entry name" value="MreC_beta-barrel_core"/>
</dbReference>
<dbReference type="GO" id="GO:0005886">
    <property type="term" value="C:plasma membrane"/>
    <property type="evidence" value="ECO:0007669"/>
    <property type="project" value="TreeGrafter"/>
</dbReference>
<protein>
    <recommendedName>
        <fullName evidence="2 5">Cell shape-determining protein MreC</fullName>
    </recommendedName>
    <alternativeName>
        <fullName evidence="4 5">Cell shape protein MreC</fullName>
    </alternativeName>
</protein>
<dbReference type="AlphaFoldDB" id="A0A923LLS5"/>
<evidence type="ECO:0000259" key="8">
    <source>
        <dbReference type="Pfam" id="PF04085"/>
    </source>
</evidence>
<feature type="domain" description="Rod shape-determining protein MreC beta-barrel core" evidence="8">
    <location>
        <begin position="125"/>
        <end position="276"/>
    </location>
</feature>
<dbReference type="Pfam" id="PF04085">
    <property type="entry name" value="MreC"/>
    <property type="match status" value="1"/>
</dbReference>
<dbReference type="Gene3D" id="2.40.10.340">
    <property type="entry name" value="Rod shape-determining protein MreC, domain 1"/>
    <property type="match status" value="1"/>
</dbReference>
<evidence type="ECO:0000313" key="10">
    <source>
        <dbReference type="Proteomes" id="UP000606720"/>
    </source>
</evidence>
<accession>A0A923LLS5</accession>
<dbReference type="InterPro" id="IPR042175">
    <property type="entry name" value="Cell/Rod_MreC_2"/>
</dbReference>
<name>A0A923LLS5_9FIRM</name>
<dbReference type="InterPro" id="IPR007221">
    <property type="entry name" value="MreC"/>
</dbReference>
<keyword evidence="10" id="KW-1185">Reference proteome</keyword>
<sequence length="287" mass="31436">MKRKSKFKIPSKYILMFLSAVCGIAIYVSFTMNLSGGPLNTVAGYVFVPMQRGINYVGSFLIDKADNLKNLKSVMAENQELKAQVDALTSELNTIKLEQYELDNLRELLALDQKYPSYEKVAANVISKDTGNWFSVFTIDKGSKDGIETDMNVIAGSGLVGVVTDVGPNYAKVRSIIDDTSKVSGMLTTTSDGCIVHGDLQEMNENQNILFTDLKDSDDKAAVGDPVVTSYISDKYVQGILIGYINTLEVDSNNLTKSGTLTPAVDFEHIQEVLVILDKKDSGETKK</sequence>
<keyword evidence="6" id="KW-0175">Coiled coil</keyword>
<evidence type="ECO:0000256" key="3">
    <source>
        <dbReference type="ARBA" id="ARBA00022960"/>
    </source>
</evidence>
<comment type="function">
    <text evidence="5">Involved in formation and maintenance of cell shape.</text>
</comment>
<evidence type="ECO:0000256" key="4">
    <source>
        <dbReference type="ARBA" id="ARBA00032089"/>
    </source>
</evidence>
<organism evidence="9 10">
    <name type="scientific">Roseburia zhanii</name>
    <dbReference type="NCBI Taxonomy" id="2763064"/>
    <lineage>
        <taxon>Bacteria</taxon>
        <taxon>Bacillati</taxon>
        <taxon>Bacillota</taxon>
        <taxon>Clostridia</taxon>
        <taxon>Lachnospirales</taxon>
        <taxon>Lachnospiraceae</taxon>
        <taxon>Roseburia</taxon>
    </lineage>
</organism>
<comment type="caution">
    <text evidence="9">The sequence shown here is derived from an EMBL/GenBank/DDBJ whole genome shotgun (WGS) entry which is preliminary data.</text>
</comment>
<evidence type="ECO:0000256" key="7">
    <source>
        <dbReference type="SAM" id="Phobius"/>
    </source>
</evidence>
<keyword evidence="7" id="KW-0472">Membrane</keyword>
<comment type="similarity">
    <text evidence="1 5">Belongs to the MreC family.</text>
</comment>
<evidence type="ECO:0000256" key="6">
    <source>
        <dbReference type="SAM" id="Coils"/>
    </source>
</evidence>
<evidence type="ECO:0000313" key="9">
    <source>
        <dbReference type="EMBL" id="MBC5713219.1"/>
    </source>
</evidence>
<feature type="transmembrane region" description="Helical" evidence="7">
    <location>
        <begin position="12"/>
        <end position="30"/>
    </location>
</feature>
<keyword evidence="7" id="KW-0812">Transmembrane</keyword>
<dbReference type="InterPro" id="IPR042177">
    <property type="entry name" value="Cell/Rod_1"/>
</dbReference>
<dbReference type="PIRSF" id="PIRSF038471">
    <property type="entry name" value="MreC"/>
    <property type="match status" value="1"/>
</dbReference>
<gene>
    <name evidence="9" type="primary">mreC</name>
    <name evidence="9" type="ORF">H8S17_03175</name>
</gene>
<dbReference type="Gene3D" id="2.40.10.350">
    <property type="entry name" value="Rod shape-determining protein MreC, domain 2"/>
    <property type="match status" value="1"/>
</dbReference>
<proteinExistence type="inferred from homology"/>
<dbReference type="NCBIfam" id="TIGR00219">
    <property type="entry name" value="mreC"/>
    <property type="match status" value="1"/>
</dbReference>
<evidence type="ECO:0000256" key="5">
    <source>
        <dbReference type="PIRNR" id="PIRNR038471"/>
    </source>
</evidence>
<evidence type="ECO:0000256" key="1">
    <source>
        <dbReference type="ARBA" id="ARBA00009369"/>
    </source>
</evidence>
<dbReference type="Proteomes" id="UP000606720">
    <property type="component" value="Unassembled WGS sequence"/>
</dbReference>
<dbReference type="EMBL" id="JACOPH010000002">
    <property type="protein sequence ID" value="MBC5713219.1"/>
    <property type="molecule type" value="Genomic_DNA"/>
</dbReference>
<keyword evidence="3 5" id="KW-0133">Cell shape</keyword>
<keyword evidence="7" id="KW-1133">Transmembrane helix</keyword>